<evidence type="ECO:0000313" key="2">
    <source>
        <dbReference type="Proteomes" id="UP001443914"/>
    </source>
</evidence>
<dbReference type="Proteomes" id="UP001443914">
    <property type="component" value="Unassembled WGS sequence"/>
</dbReference>
<name>A0AAW1HZ35_SAPOF</name>
<sequence length="138" mass="15847">MLKRLARVLLIRDQPVFYRPFASTWVSPSYLQWTIEPSLKARRALYKEEAINFKYREKAIKNREFFTGTTLISSESETKTDSTPKTDSSISDVWTRLGSRSESGLTLVERLGPGPSAKDRLGPREELVIPLKKRARVM</sequence>
<evidence type="ECO:0000313" key="1">
    <source>
        <dbReference type="EMBL" id="KAK9681449.1"/>
    </source>
</evidence>
<organism evidence="1 2">
    <name type="scientific">Saponaria officinalis</name>
    <name type="common">Common soapwort</name>
    <name type="synonym">Lychnis saponaria</name>
    <dbReference type="NCBI Taxonomy" id="3572"/>
    <lineage>
        <taxon>Eukaryota</taxon>
        <taxon>Viridiplantae</taxon>
        <taxon>Streptophyta</taxon>
        <taxon>Embryophyta</taxon>
        <taxon>Tracheophyta</taxon>
        <taxon>Spermatophyta</taxon>
        <taxon>Magnoliopsida</taxon>
        <taxon>eudicotyledons</taxon>
        <taxon>Gunneridae</taxon>
        <taxon>Pentapetalae</taxon>
        <taxon>Caryophyllales</taxon>
        <taxon>Caryophyllaceae</taxon>
        <taxon>Caryophylleae</taxon>
        <taxon>Saponaria</taxon>
    </lineage>
</organism>
<dbReference type="EMBL" id="JBDFQZ010000010">
    <property type="protein sequence ID" value="KAK9681449.1"/>
    <property type="molecule type" value="Genomic_DNA"/>
</dbReference>
<keyword evidence="2" id="KW-1185">Reference proteome</keyword>
<comment type="caution">
    <text evidence="1">The sequence shown here is derived from an EMBL/GenBank/DDBJ whole genome shotgun (WGS) entry which is preliminary data.</text>
</comment>
<reference evidence="1" key="1">
    <citation type="submission" date="2024-03" db="EMBL/GenBank/DDBJ databases">
        <title>WGS assembly of Saponaria officinalis var. Norfolk2.</title>
        <authorList>
            <person name="Jenkins J."/>
            <person name="Shu S."/>
            <person name="Grimwood J."/>
            <person name="Barry K."/>
            <person name="Goodstein D."/>
            <person name="Schmutz J."/>
            <person name="Leebens-Mack J."/>
            <person name="Osbourn A."/>
        </authorList>
    </citation>
    <scope>NUCLEOTIDE SEQUENCE [LARGE SCALE GENOMIC DNA]</scope>
    <source>
        <strain evidence="1">JIC</strain>
    </source>
</reference>
<accession>A0AAW1HZ35</accession>
<protein>
    <submittedName>
        <fullName evidence="1">Uncharacterized protein</fullName>
    </submittedName>
</protein>
<proteinExistence type="predicted"/>
<dbReference type="AlphaFoldDB" id="A0AAW1HZ35"/>
<gene>
    <name evidence="1" type="ORF">RND81_10G003000</name>
</gene>